<proteinExistence type="evidence at transcript level"/>
<accession>F6KSZ5</accession>
<feature type="signal peptide" evidence="2">
    <location>
        <begin position="1"/>
        <end position="22"/>
    </location>
</feature>
<feature type="chain" id="PRO_5003338207" evidence="2">
    <location>
        <begin position="23"/>
        <end position="90"/>
    </location>
</feature>
<evidence type="ECO:0000313" key="3">
    <source>
        <dbReference type="EMBL" id="AEF38367.1"/>
    </source>
</evidence>
<sequence>MALLTNLLPLCCLALLALPASPELRAGPGAGWPAPLCAQAARAATLQAICARRARADPGRQWASGGEGGKGLRALPGPRAQLQPRHHLQG</sequence>
<name>F6KSZ5_HUMAN</name>
<dbReference type="SMR" id="F6KSZ5"/>
<feature type="region of interest" description="Disordered" evidence="1">
    <location>
        <begin position="57"/>
        <end position="90"/>
    </location>
</feature>
<dbReference type="OrthoDB" id="5212at2759"/>
<dbReference type="AlphaFoldDB" id="F6KSZ5"/>
<evidence type="ECO:0000256" key="1">
    <source>
        <dbReference type="SAM" id="MobiDB-lite"/>
    </source>
</evidence>
<reference evidence="3" key="1">
    <citation type="submission" date="2010-11" db="EMBL/GenBank/DDBJ databases">
        <title>Novel homozygous mutations of desert hedgehog gene and its computational analysis in patients with 46, XY complete gonadal dysgenesis.</title>
        <authorList>
            <person name="Das D.K."/>
            <person name="Sanghavi D."/>
            <person name="Gawde H.M."/>
            <person name="Vasudevan L."/>
        </authorList>
    </citation>
    <scope>NUCLEOTIDE SEQUENCE</scope>
</reference>
<evidence type="ECO:0000256" key="2">
    <source>
        <dbReference type="SAM" id="SignalP"/>
    </source>
</evidence>
<gene>
    <name evidence="3" type="primary">DHH</name>
</gene>
<protein>
    <submittedName>
        <fullName evidence="3">Mutant desert hedgehog</fullName>
    </submittedName>
</protein>
<dbReference type="EMBL" id="HQ607678">
    <property type="protein sequence ID" value="AEF38367.1"/>
    <property type="molecule type" value="mRNA"/>
</dbReference>
<keyword evidence="2" id="KW-0732">Signal</keyword>
<organism evidence="3">
    <name type="scientific">Homo sapiens</name>
    <name type="common">Human</name>
    <dbReference type="NCBI Taxonomy" id="9606"/>
    <lineage>
        <taxon>Eukaryota</taxon>
        <taxon>Metazoa</taxon>
        <taxon>Chordata</taxon>
        <taxon>Craniata</taxon>
        <taxon>Vertebrata</taxon>
        <taxon>Euteleostomi</taxon>
        <taxon>Mammalia</taxon>
        <taxon>Eutheria</taxon>
        <taxon>Euarchontoglires</taxon>
        <taxon>Primates</taxon>
        <taxon>Haplorrhini</taxon>
        <taxon>Catarrhini</taxon>
        <taxon>Hominidae</taxon>
        <taxon>Homo</taxon>
    </lineage>
</organism>